<evidence type="ECO:0000256" key="2">
    <source>
        <dbReference type="ARBA" id="ARBA00022840"/>
    </source>
</evidence>
<dbReference type="PANTHER" id="PTHR24418">
    <property type="entry name" value="TYROSINE-PROTEIN KINASE"/>
    <property type="match status" value="1"/>
</dbReference>
<dbReference type="GO" id="GO:0005524">
    <property type="term" value="F:ATP binding"/>
    <property type="evidence" value="ECO:0007669"/>
    <property type="project" value="UniProtKB-KW"/>
</dbReference>
<dbReference type="SUPFAM" id="SSF56112">
    <property type="entry name" value="Protein kinase-like (PK-like)"/>
    <property type="match status" value="1"/>
</dbReference>
<evidence type="ECO:0000313" key="5">
    <source>
        <dbReference type="EMBL" id="CAF1127632.1"/>
    </source>
</evidence>
<protein>
    <recommendedName>
        <fullName evidence="3">Protein kinase domain-containing protein</fullName>
    </recommendedName>
</protein>
<evidence type="ECO:0000313" key="4">
    <source>
        <dbReference type="EMBL" id="CAF0730770.1"/>
    </source>
</evidence>
<dbReference type="GO" id="GO:0004672">
    <property type="term" value="F:protein kinase activity"/>
    <property type="evidence" value="ECO:0007669"/>
    <property type="project" value="InterPro"/>
</dbReference>
<evidence type="ECO:0000259" key="3">
    <source>
        <dbReference type="PROSITE" id="PS50011"/>
    </source>
</evidence>
<dbReference type="InterPro" id="IPR008266">
    <property type="entry name" value="Tyr_kinase_AS"/>
</dbReference>
<dbReference type="Pfam" id="PF07714">
    <property type="entry name" value="PK_Tyr_Ser-Thr"/>
    <property type="match status" value="1"/>
</dbReference>
<dbReference type="Gene3D" id="1.10.510.10">
    <property type="entry name" value="Transferase(Phosphotransferase) domain 1"/>
    <property type="match status" value="1"/>
</dbReference>
<comment type="caution">
    <text evidence="4">The sequence shown here is derived from an EMBL/GenBank/DDBJ whole genome shotgun (WGS) entry which is preliminary data.</text>
</comment>
<organism evidence="4 6">
    <name type="scientific">Rotaria sordida</name>
    <dbReference type="NCBI Taxonomy" id="392033"/>
    <lineage>
        <taxon>Eukaryota</taxon>
        <taxon>Metazoa</taxon>
        <taxon>Spiralia</taxon>
        <taxon>Gnathifera</taxon>
        <taxon>Rotifera</taxon>
        <taxon>Eurotatoria</taxon>
        <taxon>Bdelloidea</taxon>
        <taxon>Philodinida</taxon>
        <taxon>Philodinidae</taxon>
        <taxon>Rotaria</taxon>
    </lineage>
</organism>
<sequence length="420" mass="49535">MPLNIQNISPSYVIRSLLPKPYGTFILRYPTANDEVISLIKIEDHHSQETSTHSYIILSIRVDETVYKYYIQHYRLPYILENIHKNTQQPLEIYNRQQNKLKNGKFTPLKHELILPPEDESWFLDKKYFQGIDFDRIRNVGMNNQGTSTAVWQCEKQNDIKVFIKRFKKNSSYFRHELSLLKEFCYFSIITLYGQYSDNHYSYLVFENGGKSLESCCPLTIRSMKTKMRFITTVGFQIAYAMMYLEKKNIVHRDLTASNVLIDSYGFIRIADFGHAIHKQEGKNTLERSQTTTGENRFQFRFLAPECLPETKQREITDTSIILNQADVYARFSSKSDVWSFGILLIQLMLDDPRKPYPHISNVNEIPRYVKQEGKIHPQPPGCPMDMYLILKRCWAYEAKNRISFTEIRDRMLCLNIIFQ</sequence>
<dbReference type="InterPro" id="IPR011009">
    <property type="entry name" value="Kinase-like_dom_sf"/>
</dbReference>
<dbReference type="InterPro" id="IPR050198">
    <property type="entry name" value="Non-receptor_tyrosine_kinases"/>
</dbReference>
<dbReference type="EMBL" id="CAJNOH010000004">
    <property type="protein sequence ID" value="CAF0730770.1"/>
    <property type="molecule type" value="Genomic_DNA"/>
</dbReference>
<keyword evidence="2" id="KW-0067">ATP-binding</keyword>
<dbReference type="PROSITE" id="PS00109">
    <property type="entry name" value="PROTEIN_KINASE_TYR"/>
    <property type="match status" value="1"/>
</dbReference>
<feature type="domain" description="Protein kinase" evidence="3">
    <location>
        <begin position="134"/>
        <end position="419"/>
    </location>
</feature>
<dbReference type="EMBL" id="CAJNOL010000588">
    <property type="protein sequence ID" value="CAF1127632.1"/>
    <property type="molecule type" value="Genomic_DNA"/>
</dbReference>
<reference evidence="4" key="1">
    <citation type="submission" date="2021-02" db="EMBL/GenBank/DDBJ databases">
        <authorList>
            <person name="Nowell W R."/>
        </authorList>
    </citation>
    <scope>NUCLEOTIDE SEQUENCE</scope>
</reference>
<accession>A0A813NBT1</accession>
<keyword evidence="7" id="KW-1185">Reference proteome</keyword>
<proteinExistence type="predicted"/>
<name>A0A813NBT1_9BILA</name>
<evidence type="ECO:0000313" key="6">
    <source>
        <dbReference type="Proteomes" id="UP000663854"/>
    </source>
</evidence>
<dbReference type="AlphaFoldDB" id="A0A813NBT1"/>
<dbReference type="Proteomes" id="UP000663870">
    <property type="component" value="Unassembled WGS sequence"/>
</dbReference>
<dbReference type="PROSITE" id="PS50011">
    <property type="entry name" value="PROTEIN_KINASE_DOM"/>
    <property type="match status" value="1"/>
</dbReference>
<keyword evidence="1" id="KW-0547">Nucleotide-binding</keyword>
<evidence type="ECO:0000313" key="7">
    <source>
        <dbReference type="Proteomes" id="UP000663870"/>
    </source>
</evidence>
<evidence type="ECO:0000256" key="1">
    <source>
        <dbReference type="ARBA" id="ARBA00022741"/>
    </source>
</evidence>
<dbReference type="InterPro" id="IPR001245">
    <property type="entry name" value="Ser-Thr/Tyr_kinase_cat_dom"/>
</dbReference>
<dbReference type="InterPro" id="IPR000719">
    <property type="entry name" value="Prot_kinase_dom"/>
</dbReference>
<gene>
    <name evidence="5" type="ORF">JXQ802_LOCUS20539</name>
    <name evidence="4" type="ORF">PYM288_LOCUS940</name>
</gene>
<dbReference type="Proteomes" id="UP000663854">
    <property type="component" value="Unassembled WGS sequence"/>
</dbReference>